<keyword evidence="8" id="KW-0524">Neurogenesis</keyword>
<dbReference type="Ensembl" id="ENSPKIT00000003265.1">
    <property type="protein sequence ID" value="ENSPKIP00000022596.1"/>
    <property type="gene ID" value="ENSPKIG00000006540.1"/>
</dbReference>
<dbReference type="GO" id="GO:0001755">
    <property type="term" value="P:neural crest cell migration"/>
    <property type="evidence" value="ECO:0007669"/>
    <property type="project" value="TreeGrafter"/>
</dbReference>
<keyword evidence="3" id="KW-0217">Developmental protein</keyword>
<dbReference type="InterPro" id="IPR015943">
    <property type="entry name" value="WD40/YVTN_repeat-like_dom_sf"/>
</dbReference>
<evidence type="ECO:0000256" key="15">
    <source>
        <dbReference type="SAM" id="MobiDB-lite"/>
    </source>
</evidence>
<keyword evidence="4" id="KW-0597">Phosphoprotein</keyword>
<accession>A0A3B3RXT9</accession>
<comment type="caution">
    <text evidence="14">Lacks conserved residue(s) required for the propagation of feature annotation.</text>
</comment>
<evidence type="ECO:0000256" key="12">
    <source>
        <dbReference type="ARBA" id="ARBA00023180"/>
    </source>
</evidence>
<dbReference type="Ensembl" id="ENSPKIT00000003296.1">
    <property type="protein sequence ID" value="ENSPKIP00000022626.1"/>
    <property type="gene ID" value="ENSPKIG00000006540.1"/>
</dbReference>
<dbReference type="Gene3D" id="3.30.1680.10">
    <property type="entry name" value="ligand-binding face of the semaphorins, domain 2"/>
    <property type="match status" value="1"/>
</dbReference>
<feature type="signal peptide" evidence="17">
    <location>
        <begin position="1"/>
        <end position="16"/>
    </location>
</feature>
<dbReference type="InterPro" id="IPR027231">
    <property type="entry name" value="Semaphorin"/>
</dbReference>
<dbReference type="Pfam" id="PF01403">
    <property type="entry name" value="Sema"/>
    <property type="match status" value="1"/>
</dbReference>
<evidence type="ECO:0000256" key="4">
    <source>
        <dbReference type="ARBA" id="ARBA00022553"/>
    </source>
</evidence>
<dbReference type="SMART" id="SM00630">
    <property type="entry name" value="Sema"/>
    <property type="match status" value="1"/>
</dbReference>
<dbReference type="SUPFAM" id="SSF103575">
    <property type="entry name" value="Plexin repeat"/>
    <property type="match status" value="1"/>
</dbReference>
<organism evidence="20 21">
    <name type="scientific">Paramormyrops kingsleyae</name>
    <dbReference type="NCBI Taxonomy" id="1676925"/>
    <lineage>
        <taxon>Eukaryota</taxon>
        <taxon>Metazoa</taxon>
        <taxon>Chordata</taxon>
        <taxon>Craniata</taxon>
        <taxon>Vertebrata</taxon>
        <taxon>Euteleostomi</taxon>
        <taxon>Actinopterygii</taxon>
        <taxon>Neopterygii</taxon>
        <taxon>Teleostei</taxon>
        <taxon>Osteoglossocephala</taxon>
        <taxon>Osteoglossomorpha</taxon>
        <taxon>Osteoglossiformes</taxon>
        <taxon>Mormyridae</taxon>
        <taxon>Paramormyrops</taxon>
    </lineage>
</organism>
<comment type="similarity">
    <text evidence="2">Belongs to the semaphorin family.</text>
</comment>
<evidence type="ECO:0000256" key="5">
    <source>
        <dbReference type="ARBA" id="ARBA00022692"/>
    </source>
</evidence>
<dbReference type="InterPro" id="IPR036352">
    <property type="entry name" value="Semap_dom_sf"/>
</dbReference>
<dbReference type="SMART" id="SM00423">
    <property type="entry name" value="PSI"/>
    <property type="match status" value="1"/>
</dbReference>
<feature type="domain" description="Ig-like" evidence="18">
    <location>
        <begin position="556"/>
        <end position="639"/>
    </location>
</feature>
<keyword evidence="7" id="KW-0221">Differentiation</keyword>
<dbReference type="SUPFAM" id="SSF101912">
    <property type="entry name" value="Sema domain"/>
    <property type="match status" value="1"/>
</dbReference>
<dbReference type="InterPro" id="IPR001627">
    <property type="entry name" value="Semap_dom"/>
</dbReference>
<dbReference type="GO" id="GO:0000122">
    <property type="term" value="P:negative regulation of transcription by RNA polymerase II"/>
    <property type="evidence" value="ECO:0007669"/>
    <property type="project" value="TreeGrafter"/>
</dbReference>
<dbReference type="Gene3D" id="2.60.40.10">
    <property type="entry name" value="Immunoglobulins"/>
    <property type="match status" value="1"/>
</dbReference>
<feature type="region of interest" description="Disordered" evidence="15">
    <location>
        <begin position="785"/>
        <end position="841"/>
    </location>
</feature>
<keyword evidence="9 16" id="KW-1133">Transmembrane helix</keyword>
<dbReference type="FunFam" id="3.30.1680.10:FF:000013">
    <property type="entry name" value="Semaphorin 4D"/>
    <property type="match status" value="1"/>
</dbReference>
<evidence type="ECO:0000256" key="11">
    <source>
        <dbReference type="ARBA" id="ARBA00023157"/>
    </source>
</evidence>
<dbReference type="PROSITE" id="PS50835">
    <property type="entry name" value="IG_LIKE"/>
    <property type="match status" value="1"/>
</dbReference>
<dbReference type="GO" id="GO:0005615">
    <property type="term" value="C:extracellular space"/>
    <property type="evidence" value="ECO:0007669"/>
    <property type="project" value="TreeGrafter"/>
</dbReference>
<dbReference type="Gene3D" id="2.130.10.10">
    <property type="entry name" value="YVTN repeat-like/Quinoprotein amine dehydrogenase"/>
    <property type="match status" value="1"/>
</dbReference>
<dbReference type="GO" id="GO:0030335">
    <property type="term" value="P:positive regulation of cell migration"/>
    <property type="evidence" value="ECO:0007669"/>
    <property type="project" value="TreeGrafter"/>
</dbReference>
<dbReference type="Pfam" id="PF01437">
    <property type="entry name" value="PSI"/>
    <property type="match status" value="1"/>
</dbReference>
<dbReference type="GO" id="GO:0005886">
    <property type="term" value="C:plasma membrane"/>
    <property type="evidence" value="ECO:0007669"/>
    <property type="project" value="TreeGrafter"/>
</dbReference>
<keyword evidence="13" id="KW-0393">Immunoglobulin domain</keyword>
<evidence type="ECO:0000256" key="7">
    <source>
        <dbReference type="ARBA" id="ARBA00022782"/>
    </source>
</evidence>
<name>A0A3B3RXT9_9TELE</name>
<evidence type="ECO:0000259" key="19">
    <source>
        <dbReference type="PROSITE" id="PS51004"/>
    </source>
</evidence>
<evidence type="ECO:0000313" key="20">
    <source>
        <dbReference type="Ensembl" id="ENSPKIP00000022596.1"/>
    </source>
</evidence>
<evidence type="ECO:0000259" key="18">
    <source>
        <dbReference type="PROSITE" id="PS50835"/>
    </source>
</evidence>
<evidence type="ECO:0000256" key="13">
    <source>
        <dbReference type="ARBA" id="ARBA00023319"/>
    </source>
</evidence>
<evidence type="ECO:0000256" key="10">
    <source>
        <dbReference type="ARBA" id="ARBA00023136"/>
    </source>
</evidence>
<dbReference type="FunFam" id="2.130.10.10:FF:000033">
    <property type="entry name" value="Semaphorin 4B"/>
    <property type="match status" value="1"/>
</dbReference>
<dbReference type="InterPro" id="IPR007110">
    <property type="entry name" value="Ig-like_dom"/>
</dbReference>
<dbReference type="InterPro" id="IPR016201">
    <property type="entry name" value="PSI"/>
</dbReference>
<keyword evidence="5 16" id="KW-0812">Transmembrane</keyword>
<dbReference type="AlphaFoldDB" id="A0A3B3RXT9"/>
<sequence>MLRVALLLFLSLPVNSTFGAAAPGPTRTPRTSWKRKDVSLLEFSEPGTFNYSTLLLQEDKGVLYVGAREAIFELNLRNVSVMNRKAVWNVPDKEIGLCAIKGKSKETDCLNYIRVLEVQSDDRLYVCGTHAFQPMCDFLFLGNFTLEGTQEDGKGKCSFDPAQSFTTVMVDGNLYSGTAYNFLGSEPIISRNRHPQGTLRTEYSTSWLNEPSFVFSDVVRENKGSTTGDDDKIYFFFTEVSVEYDFLGKLFIPRIARVCKGDLGGQRTLQKKWTSFLKAKLLCLVPKTGFIFNTVRDVFILKRDDWRESVIYGVFTSQWDNVESSAVCAYSMSAVQEVFSKGKYMQKTTVQQSHTKWVRYNSILPTPRPGACVSISDHQQGINSSLDLPDKTLQFVRDHPLLEDPVLPIGNSPKLIAKDVHYVQIAVERVQALDGQQYDVMFIGTDKGILRKSVVFEDEVHVIEEMPLLSKSETIKTLVLPSNGARFLYVGSDSGVVQAPTALCEKYSTCEDCLLARDPYCAWDSGKDSCVSFHQEPNRPPQDFIQSLKGDADQCPKGTKLSCQAYEQMRVQPGSTFKLPCQLGSNKAKAMWKFNGKMLNSSQLHQYSAAGLVIYSMGPDHQGCYECWALEEMGDRSFSWLLHGFQLGLDLRPQSTMAGLDRGLGRAMVPKESSASQPLGPNDSVLILAPPIHLATVPPVANTPHVEPGEASANYLQSNGSTTVLLFFTLLFCFLFLATVSYNCYMQYLPGPCLSMRAALLGRKKSPPQDYQPCETGLVGSVAQQKRANGVSKDVRDTGCEKGPSGAPPSHTACTSTPTEEPFDADCERQPIEYADADIPP</sequence>
<dbReference type="InterPro" id="IPR002165">
    <property type="entry name" value="Plexin_repeat"/>
</dbReference>
<feature type="domain" description="Sema" evidence="19">
    <location>
        <begin position="28"/>
        <end position="501"/>
    </location>
</feature>
<dbReference type="GO" id="GO:0071526">
    <property type="term" value="P:semaphorin-plexin signaling pathway"/>
    <property type="evidence" value="ECO:0007669"/>
    <property type="project" value="TreeGrafter"/>
</dbReference>
<dbReference type="GeneTree" id="ENSGT00940000159594"/>
<reference evidence="20" key="1">
    <citation type="submission" date="2025-05" db="UniProtKB">
        <authorList>
            <consortium name="Ensembl"/>
        </authorList>
    </citation>
    <scope>IDENTIFICATION</scope>
</reference>
<evidence type="ECO:0000256" key="2">
    <source>
        <dbReference type="ARBA" id="ARBA00009492"/>
    </source>
</evidence>
<evidence type="ECO:0000256" key="3">
    <source>
        <dbReference type="ARBA" id="ARBA00022473"/>
    </source>
</evidence>
<feature type="transmembrane region" description="Helical" evidence="16">
    <location>
        <begin position="724"/>
        <end position="745"/>
    </location>
</feature>
<dbReference type="Proteomes" id="UP000261540">
    <property type="component" value="Unplaced"/>
</dbReference>
<evidence type="ECO:0000256" key="6">
    <source>
        <dbReference type="ARBA" id="ARBA00022729"/>
    </source>
</evidence>
<evidence type="ECO:0000256" key="1">
    <source>
        <dbReference type="ARBA" id="ARBA00004479"/>
    </source>
</evidence>
<evidence type="ECO:0000313" key="21">
    <source>
        <dbReference type="Proteomes" id="UP000261540"/>
    </source>
</evidence>
<evidence type="ECO:0000256" key="14">
    <source>
        <dbReference type="PROSITE-ProRule" id="PRU00352"/>
    </source>
</evidence>
<dbReference type="InterPro" id="IPR013783">
    <property type="entry name" value="Ig-like_fold"/>
</dbReference>
<evidence type="ECO:0000256" key="8">
    <source>
        <dbReference type="ARBA" id="ARBA00022902"/>
    </source>
</evidence>
<dbReference type="SUPFAM" id="SSF48726">
    <property type="entry name" value="Immunoglobulin"/>
    <property type="match status" value="1"/>
</dbReference>
<keyword evidence="10 16" id="KW-0472">Membrane</keyword>
<evidence type="ECO:0000256" key="16">
    <source>
        <dbReference type="SAM" id="Phobius"/>
    </source>
</evidence>
<dbReference type="GO" id="GO:0043931">
    <property type="term" value="P:ossification involved in bone maturation"/>
    <property type="evidence" value="ECO:0007669"/>
    <property type="project" value="TreeGrafter"/>
</dbReference>
<keyword evidence="12" id="KW-0325">Glycoprotein</keyword>
<evidence type="ECO:0000256" key="17">
    <source>
        <dbReference type="SAM" id="SignalP"/>
    </source>
</evidence>
<feature type="chain" id="PRO_5044589345" evidence="17">
    <location>
        <begin position="17"/>
        <end position="841"/>
    </location>
</feature>
<dbReference type="InterPro" id="IPR013098">
    <property type="entry name" value="Ig_I-set"/>
</dbReference>
<dbReference type="STRING" id="1676925.ENSPKIP00000022596"/>
<dbReference type="PANTHER" id="PTHR11036:SF18">
    <property type="entry name" value="SEMAPHORIN-4D"/>
    <property type="match status" value="1"/>
</dbReference>
<dbReference type="GO" id="GO:0007411">
    <property type="term" value="P:axon guidance"/>
    <property type="evidence" value="ECO:0007669"/>
    <property type="project" value="TreeGrafter"/>
</dbReference>
<proteinExistence type="inferred from homology"/>
<protein>
    <submittedName>
        <fullName evidence="20">Semaphorin 4D</fullName>
    </submittedName>
</protein>
<keyword evidence="11" id="KW-1015">Disulfide bond</keyword>
<evidence type="ECO:0000256" key="9">
    <source>
        <dbReference type="ARBA" id="ARBA00022989"/>
    </source>
</evidence>
<comment type="subcellular location">
    <subcellularLocation>
        <location evidence="1">Membrane</location>
        <topology evidence="1">Single-pass type I membrane protein</topology>
    </subcellularLocation>
</comment>
<dbReference type="PROSITE" id="PS51004">
    <property type="entry name" value="SEMA"/>
    <property type="match status" value="1"/>
</dbReference>
<dbReference type="Pfam" id="PF07679">
    <property type="entry name" value="I-set"/>
    <property type="match status" value="1"/>
</dbReference>
<dbReference type="GO" id="GO:0030215">
    <property type="term" value="F:semaphorin receptor binding"/>
    <property type="evidence" value="ECO:0007669"/>
    <property type="project" value="InterPro"/>
</dbReference>
<dbReference type="InterPro" id="IPR036179">
    <property type="entry name" value="Ig-like_dom_sf"/>
</dbReference>
<dbReference type="PANTHER" id="PTHR11036">
    <property type="entry name" value="SEMAPHORIN"/>
    <property type="match status" value="1"/>
</dbReference>
<keyword evidence="21" id="KW-1185">Reference proteome</keyword>
<dbReference type="GO" id="GO:0045499">
    <property type="term" value="F:chemorepellent activity"/>
    <property type="evidence" value="ECO:0007669"/>
    <property type="project" value="TreeGrafter"/>
</dbReference>
<keyword evidence="6 17" id="KW-0732">Signal</keyword>